<accession>A0A9E7ZUZ1</accession>
<proteinExistence type="predicted"/>
<reference evidence="1" key="1">
    <citation type="submission" date="2022-08" db="EMBL/GenBank/DDBJ databases">
        <title>Complete Genome Sequences of 2 Bosea sp. soil isolates.</title>
        <authorList>
            <person name="Alvarez Arevalo M."/>
            <person name="Sterndorff E.B."/>
            <person name="Faurdal D."/>
            <person name="Joergensen T.S."/>
            <person name="Weber T."/>
        </authorList>
    </citation>
    <scope>NUCLEOTIDE SEQUENCE</scope>
    <source>
        <strain evidence="1">NBC_00436</strain>
    </source>
</reference>
<gene>
    <name evidence="1" type="ORF">NWE54_15695</name>
</gene>
<protein>
    <recommendedName>
        <fullName evidence="2">Antitoxin</fullName>
    </recommendedName>
</protein>
<evidence type="ECO:0008006" key="2">
    <source>
        <dbReference type="Google" id="ProtNLM"/>
    </source>
</evidence>
<name>A0A9E7ZUZ1_9HYPH</name>
<sequence>MDDRRKPIATGGLLDLDPALREMAKRWFAEAREQTKRDDEDIAAWQQRCSDRTDGIGGPYFTDLESD</sequence>
<dbReference type="AlphaFoldDB" id="A0A9E7ZUZ1"/>
<organism evidence="1">
    <name type="scientific">Bosea sp. NBC_00436</name>
    <dbReference type="NCBI Taxonomy" id="2969620"/>
    <lineage>
        <taxon>Bacteria</taxon>
        <taxon>Pseudomonadati</taxon>
        <taxon>Pseudomonadota</taxon>
        <taxon>Alphaproteobacteria</taxon>
        <taxon>Hyphomicrobiales</taxon>
        <taxon>Boseaceae</taxon>
        <taxon>Bosea</taxon>
    </lineage>
</organism>
<evidence type="ECO:0000313" key="1">
    <source>
        <dbReference type="EMBL" id="UZF85269.1"/>
    </source>
</evidence>
<dbReference type="EMBL" id="CP102774">
    <property type="protein sequence ID" value="UZF85269.1"/>
    <property type="molecule type" value="Genomic_DNA"/>
</dbReference>